<protein>
    <submittedName>
        <fullName evidence="1">P35</fullName>
    </submittedName>
</protein>
<dbReference type="Gene3D" id="2.60.250.10">
    <property type="entry name" value="Baculovirus p35"/>
    <property type="match status" value="1"/>
</dbReference>
<sequence>MCVIFPVEINVSQTVIRDRRLDNQTRELVYINKIMDQNLTKPVLMMFNISGPILTVARNNKKMRDEIQNQVDKQFDLLERDYSTQFDGTHTDNEIEYFKDEYYSVSCQKGSVLKTEFVKILENHDYVDKESIEKYQMYCLPQLVNEDDDVYVALCVLKPGFEKGNDQVLSFEYKPLNGKVILPISHEINDKGLYKYDVVAYVDNVMFDNEQFKEFVNSFTIESNIIDKQIIYYNQVSQNKKLIYKAVEFVRKNENWKLKCNGFIYETKSNDLYVKLCDVTSSLNKNVILNIK</sequence>
<evidence type="ECO:0000313" key="1">
    <source>
        <dbReference type="EMBL" id="USC25969.1"/>
    </source>
</evidence>
<dbReference type="InterPro" id="IPR036562">
    <property type="entry name" value="Baculovirus_p35_sf"/>
</dbReference>
<proteinExistence type="predicted"/>
<dbReference type="EMBL" id="OL685370">
    <property type="protein sequence ID" value="USC25969.1"/>
    <property type="molecule type" value="Genomic_DNA"/>
</dbReference>
<keyword evidence="2" id="KW-1185">Reference proteome</keyword>
<reference evidence="1" key="1">
    <citation type="journal article" date="2022" name="J. Invertebr. Pathol.">
        <title>Identification of a new nucleopolyhedrovirus isolated from the olive leaf moth, Palpita vitrealis, from two locations in Egypt.</title>
        <authorList>
            <person name="El-Salamouny S."/>
            <person name="Wennmann J.T."/>
            <person name="Kleespies R.G."/>
            <person name="Richert-Poggeler K.R."/>
            <person name="Mansour A."/>
            <person name="Awad M."/>
            <person name="Agamy E."/>
            <person name="Salama R."/>
            <person name="Jehle J.A."/>
        </authorList>
    </citation>
    <scope>NUCLEOTIDE SEQUENCE</scope>
    <source>
        <strain evidence="1">Giza 2005</strain>
    </source>
</reference>
<dbReference type="SUPFAM" id="SSF49894">
    <property type="entry name" value="Baculovirus p35 protein"/>
    <property type="match status" value="1"/>
</dbReference>
<evidence type="ECO:0000313" key="2">
    <source>
        <dbReference type="Proteomes" id="UP001256712"/>
    </source>
</evidence>
<dbReference type="InterPro" id="IPR003429">
    <property type="entry name" value="Baculovirus_p35"/>
</dbReference>
<accession>A0AAE9LNL9</accession>
<dbReference type="Pfam" id="PF02331">
    <property type="entry name" value="P35"/>
    <property type="match status" value="1"/>
</dbReference>
<organism evidence="1 2">
    <name type="scientific">Palpita vitrealis nucleopolyhedrovirus</name>
    <dbReference type="NCBI Taxonomy" id="2951960"/>
    <lineage>
        <taxon>Viruses</taxon>
        <taxon>Viruses incertae sedis</taxon>
        <taxon>Naldaviricetes</taxon>
        <taxon>Lefavirales</taxon>
        <taxon>Baculoviridae</taxon>
        <taxon>Alphabaculovirus</taxon>
        <taxon>Alphabaculovirus pavitrealis</taxon>
    </lineage>
</organism>
<name>A0AAE9LNL9_9ABAC</name>
<dbReference type="GO" id="GO:0043027">
    <property type="term" value="F:cysteine-type endopeptidase inhibitor activity involved in apoptotic process"/>
    <property type="evidence" value="ECO:0007669"/>
    <property type="project" value="InterPro"/>
</dbReference>
<dbReference type="Proteomes" id="UP001256712">
    <property type="component" value="Segment"/>
</dbReference>